<accession>A0A382BKE2</accession>
<dbReference type="AlphaFoldDB" id="A0A382BKE2"/>
<reference evidence="1" key="1">
    <citation type="submission" date="2018-05" db="EMBL/GenBank/DDBJ databases">
        <authorList>
            <person name="Lanie J.A."/>
            <person name="Ng W.-L."/>
            <person name="Kazmierczak K.M."/>
            <person name="Andrzejewski T.M."/>
            <person name="Davidsen T.M."/>
            <person name="Wayne K.J."/>
            <person name="Tettelin H."/>
            <person name="Glass J.I."/>
            <person name="Rusch D."/>
            <person name="Podicherti R."/>
            <person name="Tsui H.-C.T."/>
            <person name="Winkler M.E."/>
        </authorList>
    </citation>
    <scope>NUCLEOTIDE SEQUENCE</scope>
</reference>
<dbReference type="EMBL" id="UINC01030225">
    <property type="protein sequence ID" value="SVB14265.1"/>
    <property type="molecule type" value="Genomic_DNA"/>
</dbReference>
<gene>
    <name evidence="1" type="ORF">METZ01_LOCUS167119</name>
</gene>
<organism evidence="1">
    <name type="scientific">marine metagenome</name>
    <dbReference type="NCBI Taxonomy" id="408172"/>
    <lineage>
        <taxon>unclassified sequences</taxon>
        <taxon>metagenomes</taxon>
        <taxon>ecological metagenomes</taxon>
    </lineage>
</organism>
<proteinExistence type="predicted"/>
<protein>
    <submittedName>
        <fullName evidence="1">Uncharacterized protein</fullName>
    </submittedName>
</protein>
<name>A0A382BKE2_9ZZZZ</name>
<evidence type="ECO:0000313" key="1">
    <source>
        <dbReference type="EMBL" id="SVB14265.1"/>
    </source>
</evidence>
<sequence length="28" mass="3493">MLYDPNSKRIKGREHLIEYRKAYQKNKL</sequence>